<keyword evidence="3" id="KW-0964">Secreted</keyword>
<evidence type="ECO:0000259" key="12">
    <source>
        <dbReference type="Pfam" id="PF02055"/>
    </source>
</evidence>
<name>A0AAE0TVB3_9PEZI</name>
<keyword evidence="6 9" id="KW-0326">Glycosidase</keyword>
<evidence type="ECO:0000256" key="9">
    <source>
        <dbReference type="RuleBase" id="RU361188"/>
    </source>
</evidence>
<evidence type="ECO:0000256" key="8">
    <source>
        <dbReference type="ARBA" id="ARBA00038935"/>
    </source>
</evidence>
<dbReference type="GO" id="GO:0005576">
    <property type="term" value="C:extracellular region"/>
    <property type="evidence" value="ECO:0007669"/>
    <property type="project" value="UniProtKB-SubCell"/>
</dbReference>
<evidence type="ECO:0000313" key="14">
    <source>
        <dbReference type="EMBL" id="KAK3380917.1"/>
    </source>
</evidence>
<dbReference type="InterPro" id="IPR033452">
    <property type="entry name" value="GH30_C"/>
</dbReference>
<dbReference type="Gene3D" id="2.60.40.1180">
    <property type="entry name" value="Golgi alpha-mannosidase II"/>
    <property type="match status" value="1"/>
</dbReference>
<dbReference type="EC" id="3.2.1.75" evidence="8"/>
<sequence length="487" mass="52406">MMYPFIVTILAFSAILGAAAPNHGRARAELPQSFASSSDGRYKLSPVDAPVRGQGNPGDGSSAWTLTVDDTPSGHRQQITGFGASVTDATVTVFNSLPSDTRDELLRFLVTPNGVNFSLMRHTVASSDLSGPPAYAYDDNGGNADPSLSSFNLGDRGRAMADLLRSMRTLNSGLTLLGSPWSAPAWMKLNRVLTGTTVNNNLDPQYASQYAQYFVQYLQAYESAGAHVDAITIQNEPLNSRAGFPTMYVFADEAGRLIQDHIGPALKAAGLTTEIWAYDHNTDRPDYPQTVLDAAPSHVQAAAWHCYAPNNNWGVLSDLHNANPGTPQYMTECWTSPEAGWSQAADFTMGPLQNWASGAMAWTLGSDTTYGPHLDHPDSCQTCRGLFVVDTSTNTYDFAIDYYMMGQFSKFMPKGATVLAGTGSWTYPDGTGIESVASANPDGTRTVVIKSKFGNDVVVTVNTKSGETWSGRVYANSVVTWVLPPTV</sequence>
<comment type="subcellular location">
    <subcellularLocation>
        <location evidence="1">Secreted</location>
    </subcellularLocation>
</comment>
<evidence type="ECO:0000313" key="15">
    <source>
        <dbReference type="Proteomes" id="UP001285441"/>
    </source>
</evidence>
<dbReference type="InterPro" id="IPR001139">
    <property type="entry name" value="Glyco_hydro_30"/>
</dbReference>
<feature type="region of interest" description="Disordered" evidence="10">
    <location>
        <begin position="36"/>
        <end position="64"/>
    </location>
</feature>
<dbReference type="SUPFAM" id="SSF51445">
    <property type="entry name" value="(Trans)glycosidases"/>
    <property type="match status" value="1"/>
</dbReference>
<feature type="signal peptide" evidence="11">
    <location>
        <begin position="1"/>
        <end position="19"/>
    </location>
</feature>
<evidence type="ECO:0000256" key="4">
    <source>
        <dbReference type="ARBA" id="ARBA00022729"/>
    </source>
</evidence>
<organism evidence="14 15">
    <name type="scientific">Podospora didyma</name>
    <dbReference type="NCBI Taxonomy" id="330526"/>
    <lineage>
        <taxon>Eukaryota</taxon>
        <taxon>Fungi</taxon>
        <taxon>Dikarya</taxon>
        <taxon>Ascomycota</taxon>
        <taxon>Pezizomycotina</taxon>
        <taxon>Sordariomycetes</taxon>
        <taxon>Sordariomycetidae</taxon>
        <taxon>Sordariales</taxon>
        <taxon>Podosporaceae</taxon>
        <taxon>Podospora</taxon>
    </lineage>
</organism>
<proteinExistence type="inferred from homology"/>
<feature type="domain" description="Glycosyl hydrolase family 30 TIM-barrel" evidence="12">
    <location>
        <begin position="79"/>
        <end position="412"/>
    </location>
</feature>
<dbReference type="FunFam" id="3.20.20.80:FF:000128">
    <property type="entry name" value="Endo-1,6-beta-D-glucanase neg1"/>
    <property type="match status" value="1"/>
</dbReference>
<evidence type="ECO:0000256" key="10">
    <source>
        <dbReference type="SAM" id="MobiDB-lite"/>
    </source>
</evidence>
<evidence type="ECO:0000256" key="7">
    <source>
        <dbReference type="ARBA" id="ARBA00036633"/>
    </source>
</evidence>
<comment type="similarity">
    <text evidence="2 9">Belongs to the glycosyl hydrolase 30 family.</text>
</comment>
<dbReference type="PRINTS" id="PR00843">
    <property type="entry name" value="GLHYDRLASE30"/>
</dbReference>
<accession>A0AAE0TVB3</accession>
<protein>
    <recommendedName>
        <fullName evidence="8">glucan endo-1,6-beta-glucosidase</fullName>
        <ecNumber evidence="8">3.2.1.75</ecNumber>
    </recommendedName>
</protein>
<keyword evidence="5 9" id="KW-0378">Hydrolase</keyword>
<evidence type="ECO:0000256" key="5">
    <source>
        <dbReference type="ARBA" id="ARBA00022801"/>
    </source>
</evidence>
<evidence type="ECO:0000256" key="2">
    <source>
        <dbReference type="ARBA" id="ARBA00005382"/>
    </source>
</evidence>
<reference evidence="14" key="2">
    <citation type="submission" date="2023-06" db="EMBL/GenBank/DDBJ databases">
        <authorList>
            <consortium name="Lawrence Berkeley National Laboratory"/>
            <person name="Haridas S."/>
            <person name="Hensen N."/>
            <person name="Bonometti L."/>
            <person name="Westerberg I."/>
            <person name="Brannstrom I.O."/>
            <person name="Guillou S."/>
            <person name="Cros-Aarteil S."/>
            <person name="Calhoun S."/>
            <person name="Kuo A."/>
            <person name="Mondo S."/>
            <person name="Pangilinan J."/>
            <person name="Riley R."/>
            <person name="LaButti K."/>
            <person name="Andreopoulos B."/>
            <person name="Lipzen A."/>
            <person name="Chen C."/>
            <person name="Yanf M."/>
            <person name="Daum C."/>
            <person name="Ng V."/>
            <person name="Clum A."/>
            <person name="Steindorff A."/>
            <person name="Ohm R."/>
            <person name="Martin F."/>
            <person name="Silar P."/>
            <person name="Natvig D."/>
            <person name="Lalanne C."/>
            <person name="Gautier V."/>
            <person name="Ament-velasquez S.L."/>
            <person name="Kruys A."/>
            <person name="Hutchinson M.I."/>
            <person name="Powell A.J."/>
            <person name="Barry K."/>
            <person name="Miller A.N."/>
            <person name="Grigoriev I.V."/>
            <person name="Debuchy R."/>
            <person name="Gladieux P."/>
            <person name="Thoren M.H."/>
            <person name="Johannesson H."/>
        </authorList>
    </citation>
    <scope>NUCLEOTIDE SEQUENCE</scope>
    <source>
        <strain evidence="14">CBS 232.78</strain>
    </source>
</reference>
<reference evidence="14" key="1">
    <citation type="journal article" date="2023" name="Mol. Phylogenet. Evol.">
        <title>Genome-scale phylogeny and comparative genomics of the fungal order Sordariales.</title>
        <authorList>
            <person name="Hensen N."/>
            <person name="Bonometti L."/>
            <person name="Westerberg I."/>
            <person name="Brannstrom I.O."/>
            <person name="Guillou S."/>
            <person name="Cros-Aarteil S."/>
            <person name="Calhoun S."/>
            <person name="Haridas S."/>
            <person name="Kuo A."/>
            <person name="Mondo S."/>
            <person name="Pangilinan J."/>
            <person name="Riley R."/>
            <person name="LaButti K."/>
            <person name="Andreopoulos B."/>
            <person name="Lipzen A."/>
            <person name="Chen C."/>
            <person name="Yan M."/>
            <person name="Daum C."/>
            <person name="Ng V."/>
            <person name="Clum A."/>
            <person name="Steindorff A."/>
            <person name="Ohm R.A."/>
            <person name="Martin F."/>
            <person name="Silar P."/>
            <person name="Natvig D.O."/>
            <person name="Lalanne C."/>
            <person name="Gautier V."/>
            <person name="Ament-Velasquez S.L."/>
            <person name="Kruys A."/>
            <person name="Hutchinson M.I."/>
            <person name="Powell A.J."/>
            <person name="Barry K."/>
            <person name="Miller A.N."/>
            <person name="Grigoriev I.V."/>
            <person name="Debuchy R."/>
            <person name="Gladieux P."/>
            <person name="Hiltunen Thoren M."/>
            <person name="Johannesson H."/>
        </authorList>
    </citation>
    <scope>NUCLEOTIDE SEQUENCE</scope>
    <source>
        <strain evidence="14">CBS 232.78</strain>
    </source>
</reference>
<keyword evidence="4 11" id="KW-0732">Signal</keyword>
<evidence type="ECO:0000256" key="6">
    <source>
        <dbReference type="ARBA" id="ARBA00023295"/>
    </source>
</evidence>
<keyword evidence="15" id="KW-1185">Reference proteome</keyword>
<dbReference type="Pfam" id="PF17189">
    <property type="entry name" value="Glyco_hydro_30C"/>
    <property type="match status" value="1"/>
</dbReference>
<dbReference type="InterPro" id="IPR033453">
    <property type="entry name" value="Glyco_hydro_30_TIM-barrel"/>
</dbReference>
<gene>
    <name evidence="14" type="ORF">B0H63DRAFT_194391</name>
</gene>
<dbReference type="GO" id="GO:0046557">
    <property type="term" value="F:glucan endo-1,6-beta-glucosidase activity"/>
    <property type="evidence" value="ECO:0007669"/>
    <property type="project" value="UniProtKB-EC"/>
</dbReference>
<dbReference type="AlphaFoldDB" id="A0AAE0TVB3"/>
<dbReference type="InterPro" id="IPR013780">
    <property type="entry name" value="Glyco_hydro_b"/>
</dbReference>
<evidence type="ECO:0000259" key="13">
    <source>
        <dbReference type="Pfam" id="PF17189"/>
    </source>
</evidence>
<dbReference type="InterPro" id="IPR017853">
    <property type="entry name" value="GH"/>
</dbReference>
<dbReference type="Gene3D" id="3.20.20.80">
    <property type="entry name" value="Glycosidases"/>
    <property type="match status" value="1"/>
</dbReference>
<comment type="catalytic activity">
    <reaction evidence="7">
        <text>Random hydrolysis of (1-&gt;6)-linkages in (1-&gt;6)-beta-D-glucans.</text>
        <dbReference type="EC" id="3.2.1.75"/>
    </reaction>
</comment>
<feature type="domain" description="Glycosyl hydrolase family 30 beta sandwich" evidence="13">
    <location>
        <begin position="431"/>
        <end position="481"/>
    </location>
</feature>
<dbReference type="GO" id="GO:0006680">
    <property type="term" value="P:glucosylceramide catabolic process"/>
    <property type="evidence" value="ECO:0007669"/>
    <property type="project" value="TreeGrafter"/>
</dbReference>
<evidence type="ECO:0000256" key="3">
    <source>
        <dbReference type="ARBA" id="ARBA00022525"/>
    </source>
</evidence>
<dbReference type="Proteomes" id="UP001285441">
    <property type="component" value="Unassembled WGS sequence"/>
</dbReference>
<feature type="chain" id="PRO_5042257475" description="glucan endo-1,6-beta-glucosidase" evidence="11">
    <location>
        <begin position="20"/>
        <end position="487"/>
    </location>
</feature>
<dbReference type="PANTHER" id="PTHR11069">
    <property type="entry name" value="GLUCOSYLCERAMIDASE"/>
    <property type="match status" value="1"/>
</dbReference>
<evidence type="ECO:0000256" key="11">
    <source>
        <dbReference type="SAM" id="SignalP"/>
    </source>
</evidence>
<comment type="caution">
    <text evidence="14">The sequence shown here is derived from an EMBL/GenBank/DDBJ whole genome shotgun (WGS) entry which is preliminary data.</text>
</comment>
<dbReference type="Pfam" id="PF02055">
    <property type="entry name" value="Glyco_hydro_30"/>
    <property type="match status" value="1"/>
</dbReference>
<dbReference type="EMBL" id="JAULSW010000005">
    <property type="protein sequence ID" value="KAK3380917.1"/>
    <property type="molecule type" value="Genomic_DNA"/>
</dbReference>
<dbReference type="GO" id="GO:0016020">
    <property type="term" value="C:membrane"/>
    <property type="evidence" value="ECO:0007669"/>
    <property type="project" value="GOC"/>
</dbReference>
<dbReference type="GO" id="GO:0004348">
    <property type="term" value="F:glucosylceramidase activity"/>
    <property type="evidence" value="ECO:0007669"/>
    <property type="project" value="InterPro"/>
</dbReference>
<dbReference type="PANTHER" id="PTHR11069:SF23">
    <property type="entry name" value="LYSOSOMAL ACID GLUCOSYLCERAMIDASE"/>
    <property type="match status" value="1"/>
</dbReference>
<evidence type="ECO:0000256" key="1">
    <source>
        <dbReference type="ARBA" id="ARBA00004613"/>
    </source>
</evidence>